<keyword evidence="2" id="KW-1185">Reference proteome</keyword>
<dbReference type="eggNOG" id="ENOG5033CNS">
    <property type="taxonomic scope" value="Bacteria"/>
</dbReference>
<gene>
    <name evidence="1" type="ORF">DS2_18988</name>
</gene>
<evidence type="ECO:0000313" key="1">
    <source>
        <dbReference type="EMBL" id="EWH08117.1"/>
    </source>
</evidence>
<sequence length="78" mass="8889">MKFQNPVKKFKGDLEAKIRESAINAARSRIILSGLKPENLDPEELEIIVREEEDKIRSRIKEKGLFALAAALGLGWWI</sequence>
<dbReference type="RefSeq" id="WP_035016663.1">
    <property type="nucleotide sequence ID" value="NZ_ARZY01000068.1"/>
</dbReference>
<name>W7QGR4_9ALTE</name>
<proteinExistence type="predicted"/>
<comment type="caution">
    <text evidence="1">The sequence shown here is derived from an EMBL/GenBank/DDBJ whole genome shotgun (WGS) entry which is preliminary data.</text>
</comment>
<protein>
    <submittedName>
        <fullName evidence="1">Dihydrouridine synthase TIM-barrel protein yjbN</fullName>
    </submittedName>
</protein>
<dbReference type="OrthoDB" id="9864066at2"/>
<dbReference type="STRING" id="1328313.DS2_18988"/>
<reference evidence="1 2" key="1">
    <citation type="journal article" date="2014" name="Genome Announc.">
        <title>Draft Genome Sequence of the Agar-Degrading Bacterium Catenovulum sp. Strain DS-2, Isolated from Intestines of Haliotis diversicolor.</title>
        <authorList>
            <person name="Shan D."/>
            <person name="Li X."/>
            <person name="Gu Z."/>
            <person name="Wei G."/>
            <person name="Gao Z."/>
            <person name="Shao Z."/>
        </authorList>
    </citation>
    <scope>NUCLEOTIDE SEQUENCE [LARGE SCALE GENOMIC DNA]</scope>
    <source>
        <strain evidence="1 2">DS-2</strain>
    </source>
</reference>
<organism evidence="1 2">
    <name type="scientific">Catenovulum agarivorans DS-2</name>
    <dbReference type="NCBI Taxonomy" id="1328313"/>
    <lineage>
        <taxon>Bacteria</taxon>
        <taxon>Pseudomonadati</taxon>
        <taxon>Pseudomonadota</taxon>
        <taxon>Gammaproteobacteria</taxon>
        <taxon>Alteromonadales</taxon>
        <taxon>Alteromonadaceae</taxon>
        <taxon>Catenovulum</taxon>
    </lineage>
</organism>
<dbReference type="AlphaFoldDB" id="W7QGR4"/>
<accession>W7QGR4</accession>
<evidence type="ECO:0000313" key="2">
    <source>
        <dbReference type="Proteomes" id="UP000019276"/>
    </source>
</evidence>
<dbReference type="Proteomes" id="UP000019276">
    <property type="component" value="Unassembled WGS sequence"/>
</dbReference>
<dbReference type="EMBL" id="ARZY01000068">
    <property type="protein sequence ID" value="EWH08117.1"/>
    <property type="molecule type" value="Genomic_DNA"/>
</dbReference>